<dbReference type="EMBL" id="CM022215">
    <property type="protein sequence ID" value="KAF7007361.1"/>
    <property type="molecule type" value="Genomic_DNA"/>
</dbReference>
<dbReference type="Proteomes" id="UP000815260">
    <property type="component" value="Chromosome 2B"/>
</dbReference>
<evidence type="ECO:0000313" key="2">
    <source>
        <dbReference type="EMBL" id="KAF7007361.1"/>
    </source>
</evidence>
<dbReference type="AlphaFoldDB" id="A0A9R1J7R2"/>
<keyword evidence="1" id="KW-0732">Signal</keyword>
<accession>A0A9R1J7R2</accession>
<name>A0A9R1J7R2_WHEAT</name>
<comment type="caution">
    <text evidence="2">The sequence shown here is derived from an EMBL/GenBank/DDBJ whole genome shotgun (WGS) entry which is preliminary data.</text>
</comment>
<evidence type="ECO:0008006" key="3">
    <source>
        <dbReference type="Google" id="ProtNLM"/>
    </source>
</evidence>
<proteinExistence type="predicted"/>
<reference evidence="2" key="1">
    <citation type="journal article" date="2017" name="Gigascience">
        <title>The first near-complete assembly of the hexaploid bread wheat genome, Triticum aestivum.</title>
        <authorList>
            <person name="Zimin A.V."/>
            <person name="Puiu D."/>
            <person name="Hall R."/>
            <person name="Kingan S."/>
            <person name="Clavijo B.J."/>
            <person name="Salzberg S.L."/>
        </authorList>
    </citation>
    <scope>NUCLEOTIDE SEQUENCE</scope>
    <source>
        <tissue evidence="2">Leaf</tissue>
    </source>
</reference>
<feature type="chain" id="PRO_5040499763" description="Secreted protein" evidence="1">
    <location>
        <begin position="31"/>
        <end position="86"/>
    </location>
</feature>
<organism evidence="2">
    <name type="scientific">Triticum aestivum</name>
    <name type="common">Wheat</name>
    <dbReference type="NCBI Taxonomy" id="4565"/>
    <lineage>
        <taxon>Eukaryota</taxon>
        <taxon>Viridiplantae</taxon>
        <taxon>Streptophyta</taxon>
        <taxon>Embryophyta</taxon>
        <taxon>Tracheophyta</taxon>
        <taxon>Spermatophyta</taxon>
        <taxon>Magnoliopsida</taxon>
        <taxon>Liliopsida</taxon>
        <taxon>Poales</taxon>
        <taxon>Poaceae</taxon>
        <taxon>BOP clade</taxon>
        <taxon>Pooideae</taxon>
        <taxon>Triticodae</taxon>
        <taxon>Triticeae</taxon>
        <taxon>Triticinae</taxon>
        <taxon>Triticum</taxon>
    </lineage>
</organism>
<evidence type="ECO:0000256" key="1">
    <source>
        <dbReference type="SAM" id="SignalP"/>
    </source>
</evidence>
<sequence>MICSPRPPKPQATLPIPLRVLLVAAPACHGQGSAAPPAWRVAGERRGARSARQSSSGRTAWWATWKDTSTTCPSSMTSSPTPIVLG</sequence>
<gene>
    <name evidence="2" type="ORF">CFC21_022309</name>
</gene>
<feature type="signal peptide" evidence="1">
    <location>
        <begin position="1"/>
        <end position="30"/>
    </location>
</feature>
<protein>
    <recommendedName>
        <fullName evidence="3">Secreted protein</fullName>
    </recommendedName>
</protein>
<reference evidence="2" key="2">
    <citation type="submission" date="2020-03" db="EMBL/GenBank/DDBJ databases">
        <title>The second near-complete assembly of the hexaploid bread wheat (Triticum aestivum) genome.</title>
        <authorList>
            <person name="Zimin A.V."/>
            <person name="Puiu D."/>
            <person name="Shumante A."/>
            <person name="Alonge M."/>
            <person name="Salzberg S.L."/>
        </authorList>
    </citation>
    <scope>NUCLEOTIDE SEQUENCE</scope>
    <source>
        <tissue evidence="2">Leaf</tissue>
    </source>
</reference>
<feature type="non-terminal residue" evidence="2">
    <location>
        <position position="86"/>
    </location>
</feature>